<keyword evidence="2" id="KW-1185">Reference proteome</keyword>
<name>A0A914R3F4_9BILA</name>
<accession>A0A914R3F4</accession>
<sequence>MYKFLGLFAVFAVVFGCVPLGNGGNGDDGEILDTAITNNPTFEFSYSPPVEWTAPETGDPVAQQMKNIDIATAVAQKMIQIALLEAIVKQGVLPPRDIDYGLDSIKGQQINVAEDKTAAYPGDGIIESGVVANICDFTGPVPTAAVSSTAEPITCESLTPNIIKDQEFTIKNGPTLSGRQWKDIASKLETAFREENVRLDKSIKVSAN</sequence>
<feature type="chain" id="PRO_5036882699" evidence="1">
    <location>
        <begin position="24"/>
        <end position="208"/>
    </location>
</feature>
<protein>
    <submittedName>
        <fullName evidence="3">Lipoprotein</fullName>
    </submittedName>
</protein>
<evidence type="ECO:0000256" key="1">
    <source>
        <dbReference type="SAM" id="SignalP"/>
    </source>
</evidence>
<dbReference type="PROSITE" id="PS51257">
    <property type="entry name" value="PROKAR_LIPOPROTEIN"/>
    <property type="match status" value="1"/>
</dbReference>
<evidence type="ECO:0000313" key="3">
    <source>
        <dbReference type="WBParaSite" id="PDA_v2.g5975.t1"/>
    </source>
</evidence>
<organism evidence="2 3">
    <name type="scientific">Panagrolaimus davidi</name>
    <dbReference type="NCBI Taxonomy" id="227884"/>
    <lineage>
        <taxon>Eukaryota</taxon>
        <taxon>Metazoa</taxon>
        <taxon>Ecdysozoa</taxon>
        <taxon>Nematoda</taxon>
        <taxon>Chromadorea</taxon>
        <taxon>Rhabditida</taxon>
        <taxon>Tylenchina</taxon>
        <taxon>Panagrolaimomorpha</taxon>
        <taxon>Panagrolaimoidea</taxon>
        <taxon>Panagrolaimidae</taxon>
        <taxon>Panagrolaimus</taxon>
    </lineage>
</organism>
<dbReference type="AlphaFoldDB" id="A0A914R3F4"/>
<keyword evidence="1" id="KW-0732">Signal</keyword>
<feature type="signal peptide" evidence="1">
    <location>
        <begin position="1"/>
        <end position="23"/>
    </location>
</feature>
<evidence type="ECO:0000313" key="2">
    <source>
        <dbReference type="Proteomes" id="UP000887578"/>
    </source>
</evidence>
<reference evidence="3" key="1">
    <citation type="submission" date="2022-11" db="UniProtKB">
        <authorList>
            <consortium name="WormBaseParasite"/>
        </authorList>
    </citation>
    <scope>IDENTIFICATION</scope>
</reference>
<dbReference type="Proteomes" id="UP000887578">
    <property type="component" value="Unplaced"/>
</dbReference>
<proteinExistence type="predicted"/>
<dbReference type="WBParaSite" id="PDA_v2.g5975.t1">
    <property type="protein sequence ID" value="PDA_v2.g5975.t1"/>
    <property type="gene ID" value="PDA_v2.g5975"/>
</dbReference>